<reference evidence="2 3" key="1">
    <citation type="journal article" date="2014" name="Genome Announc.">
        <title>Complete Genome Sequence of Sterol-Transforming Mycobacterium neoaurum Strain VKM Ac-1815D.</title>
        <authorList>
            <person name="Shtratnikova V.Y."/>
            <person name="Bragin E.Y."/>
            <person name="Dovbnya D.V."/>
            <person name="Pekov Y.A."/>
            <person name="Schelkunov M.I."/>
            <person name="Strizhov N."/>
            <person name="Ivashina T.V."/>
            <person name="Ashapkin V.V."/>
            <person name="Donova M.V."/>
        </authorList>
    </citation>
    <scope>NUCLEOTIDE SEQUENCE [LARGE SCALE GENOMIC DNA]</scope>
    <source>
        <strain evidence="2 3">VKM Ac-1815D</strain>
    </source>
</reference>
<accession>V5XJP8</accession>
<name>V5XJP8_MYCNE</name>
<gene>
    <name evidence="2" type="ORF">D174_12730</name>
</gene>
<keyword evidence="3" id="KW-1185">Reference proteome</keyword>
<dbReference type="AlphaFoldDB" id="V5XJP8"/>
<proteinExistence type="predicted"/>
<protein>
    <submittedName>
        <fullName evidence="2">Uncharacterized protein</fullName>
    </submittedName>
</protein>
<feature type="region of interest" description="Disordered" evidence="1">
    <location>
        <begin position="138"/>
        <end position="161"/>
    </location>
</feature>
<dbReference type="HOGENOM" id="CLU_1641849_0_0_11"/>
<dbReference type="KEGG" id="mne:D174_12730"/>
<sequence>MIEARIVRNENSDIGWARYRIVLRRMSEMDCAHAVLNENTDMQCGGRPEQKLTIRAACVADRQHSTSHRERSTEHQRAEPARVRADQHSHTNPRAEELHFVHTHRAYPQRMHGPDPIFDRRIAVQIDAPESAGSDILDHHDRPIGRHPCVTQHRIHGRGPP</sequence>
<dbReference type="EMBL" id="CP006936">
    <property type="protein sequence ID" value="AHC27929.1"/>
    <property type="molecule type" value="Genomic_DNA"/>
</dbReference>
<evidence type="ECO:0000313" key="3">
    <source>
        <dbReference type="Proteomes" id="UP000018763"/>
    </source>
</evidence>
<dbReference type="Proteomes" id="UP000018763">
    <property type="component" value="Chromosome"/>
</dbReference>
<organism evidence="2 3">
    <name type="scientific">Mycolicibacterium neoaurum VKM Ac-1815D</name>
    <dbReference type="NCBI Taxonomy" id="700508"/>
    <lineage>
        <taxon>Bacteria</taxon>
        <taxon>Bacillati</taxon>
        <taxon>Actinomycetota</taxon>
        <taxon>Actinomycetes</taxon>
        <taxon>Mycobacteriales</taxon>
        <taxon>Mycobacteriaceae</taxon>
        <taxon>Mycolicibacterium</taxon>
    </lineage>
</organism>
<evidence type="ECO:0000313" key="2">
    <source>
        <dbReference type="EMBL" id="AHC27929.1"/>
    </source>
</evidence>
<feature type="region of interest" description="Disordered" evidence="1">
    <location>
        <begin position="61"/>
        <end position="91"/>
    </location>
</feature>
<evidence type="ECO:0000256" key="1">
    <source>
        <dbReference type="SAM" id="MobiDB-lite"/>
    </source>
</evidence>